<proteinExistence type="predicted"/>
<sequence>MLSCHFKTTAAAATLLATVTHELPTSDSLALSECVNVMLTVHSCQWYCRSRRRVRGRKQCCTANHCVGRCLRIKSRNGCQVIALTLLLMRPTGSHRCMLGLRRGGSRA</sequence>
<organism evidence="1 2">
    <name type="scientific">Teratosphaeria nubilosa</name>
    <dbReference type="NCBI Taxonomy" id="161662"/>
    <lineage>
        <taxon>Eukaryota</taxon>
        <taxon>Fungi</taxon>
        <taxon>Dikarya</taxon>
        <taxon>Ascomycota</taxon>
        <taxon>Pezizomycotina</taxon>
        <taxon>Dothideomycetes</taxon>
        <taxon>Dothideomycetidae</taxon>
        <taxon>Mycosphaerellales</taxon>
        <taxon>Teratosphaeriaceae</taxon>
        <taxon>Teratosphaeria</taxon>
    </lineage>
</organism>
<gene>
    <name evidence="1" type="ORF">EJ03DRAFT_131347</name>
</gene>
<keyword evidence="2" id="KW-1185">Reference proteome</keyword>
<dbReference type="EMBL" id="ML995811">
    <property type="protein sequence ID" value="KAF2773405.1"/>
    <property type="molecule type" value="Genomic_DNA"/>
</dbReference>
<reference evidence="1" key="1">
    <citation type="journal article" date="2020" name="Stud. Mycol.">
        <title>101 Dothideomycetes genomes: a test case for predicting lifestyles and emergence of pathogens.</title>
        <authorList>
            <person name="Haridas S."/>
            <person name="Albert R."/>
            <person name="Binder M."/>
            <person name="Bloem J."/>
            <person name="Labutti K."/>
            <person name="Salamov A."/>
            <person name="Andreopoulos B."/>
            <person name="Baker S."/>
            <person name="Barry K."/>
            <person name="Bills G."/>
            <person name="Bluhm B."/>
            <person name="Cannon C."/>
            <person name="Castanera R."/>
            <person name="Culley D."/>
            <person name="Daum C."/>
            <person name="Ezra D."/>
            <person name="Gonzalez J."/>
            <person name="Henrissat B."/>
            <person name="Kuo A."/>
            <person name="Liang C."/>
            <person name="Lipzen A."/>
            <person name="Lutzoni F."/>
            <person name="Magnuson J."/>
            <person name="Mondo S."/>
            <person name="Nolan M."/>
            <person name="Ohm R."/>
            <person name="Pangilinan J."/>
            <person name="Park H.-J."/>
            <person name="Ramirez L."/>
            <person name="Alfaro M."/>
            <person name="Sun H."/>
            <person name="Tritt A."/>
            <person name="Yoshinaga Y."/>
            <person name="Zwiers L.-H."/>
            <person name="Turgeon B."/>
            <person name="Goodwin S."/>
            <person name="Spatafora J."/>
            <person name="Crous P."/>
            <person name="Grigoriev I."/>
        </authorList>
    </citation>
    <scope>NUCLEOTIDE SEQUENCE</scope>
    <source>
        <strain evidence="1">CBS 116005</strain>
    </source>
</reference>
<evidence type="ECO:0000313" key="1">
    <source>
        <dbReference type="EMBL" id="KAF2773405.1"/>
    </source>
</evidence>
<evidence type="ECO:0000313" key="2">
    <source>
        <dbReference type="Proteomes" id="UP000799436"/>
    </source>
</evidence>
<name>A0A6G1LKK4_9PEZI</name>
<dbReference type="Proteomes" id="UP000799436">
    <property type="component" value="Unassembled WGS sequence"/>
</dbReference>
<protein>
    <submittedName>
        <fullName evidence="1">Uncharacterized protein</fullName>
    </submittedName>
</protein>
<dbReference type="AlphaFoldDB" id="A0A6G1LKK4"/>
<accession>A0A6G1LKK4</accession>